<proteinExistence type="predicted"/>
<dbReference type="NCBIfam" id="TIGR01760">
    <property type="entry name" value="tape_meas_TP901"/>
    <property type="match status" value="1"/>
</dbReference>
<dbReference type="InterPro" id="IPR010090">
    <property type="entry name" value="Phage_tape_meas"/>
</dbReference>
<dbReference type="RefSeq" id="WP_064584012.1">
    <property type="nucleotide sequence ID" value="NZ_CP015878.1"/>
</dbReference>
<evidence type="ECO:0000313" key="3">
    <source>
        <dbReference type="EMBL" id="ANI16759.1"/>
    </source>
</evidence>
<name>A0A1A9KGY7_9PSED</name>
<feature type="region of interest" description="Disordered" evidence="1">
    <location>
        <begin position="688"/>
        <end position="738"/>
    </location>
</feature>
<dbReference type="EMBL" id="CP015878">
    <property type="protein sequence ID" value="ANI16759.1"/>
    <property type="molecule type" value="Genomic_DNA"/>
</dbReference>
<protein>
    <submittedName>
        <fullName evidence="3">Phage tail tape measure protein</fullName>
    </submittedName>
</protein>
<sequence>MSKNLAIGLVLGGAVSATVGNAFGNVSSRIDALQKKGQQARALQGLIGETQRLQREYQQLHRVGDAAADGVLRKLNGNLDALRKQGIEVRNLDAAYRRMGATTRSLELRASGMSRINAGVALGKSAAGDAAKLGAAMVVPAAVSANYNAIVRDIAIKAGVAGAPEERDMSRKIISTSRDTGLGRNDVAGLINQLVGAGMDLGAAVNYAPVASKFVVGQGAGADDTGRMINALQQNARISDPAEMQRALEAIAYQGQAGSFEASDMAKWFPSLLAEMAKQGVYGLDAVTQLGAMLQVQMKTAGSSDEAANNLKNWFGKISAGDTVKAYAKAGIDYQGSMNKAIANGLSPVEASFELARKYIEAVDPAKAQEMAKGLQSISKESDPQKVKTMTQALEESLKTGDLFSDMQVKAALTAYMQNRDLYQSLKTESREATGILEKNLRERREASRQRWAEVGQAWDDALRSIGDAIAPFTDWVADKAKSIGQGVANLSDSTKGLVVGLVSVAGGLVAIKSAVAAFRIGRGVLDLARSGLPGRGPRGAGRGGLGGGLGDLLGGGVGAAGVQRVFVTNWPLGGGGLDAVPAGGGRRGAGRIGRLAGMAGAVKGALPMAVLASGLQAYDTYQNAETRDEKAEGYGSAAGTLAGTLAGAAAGAALGSVIPIIGTAAGGLIGGILGGLGGSSLGGTVGRALFGDDKPEGPAADTASKPPAPAEPEQKPAAVSQSTTFAPQLSITVQGDVKDPRRLADDLFPHLQRLFDDYRASQQRSGLFDIPNV</sequence>
<organism evidence="3 4">
    <name type="scientific">Pseudomonas citronellolis</name>
    <dbReference type="NCBI Taxonomy" id="53408"/>
    <lineage>
        <taxon>Bacteria</taxon>
        <taxon>Pseudomonadati</taxon>
        <taxon>Pseudomonadota</taxon>
        <taxon>Gammaproteobacteria</taxon>
        <taxon>Pseudomonadales</taxon>
        <taxon>Pseudomonadaceae</taxon>
        <taxon>Pseudomonas</taxon>
    </lineage>
</organism>
<evidence type="ECO:0000259" key="2">
    <source>
        <dbReference type="Pfam" id="PF10145"/>
    </source>
</evidence>
<gene>
    <name evidence="3" type="ORF">A9C11_23550</name>
</gene>
<dbReference type="AlphaFoldDB" id="A0A1A9KGY7"/>
<reference evidence="3 4" key="1">
    <citation type="submission" date="2016-05" db="EMBL/GenBank/DDBJ databases">
        <title>Genome Sequence of Pseudomonas citronellolis Strain SJTE-3, an Estrogens and Persistent Organic Pollutants degradation strain.</title>
        <authorList>
            <person name="Liang R."/>
        </authorList>
    </citation>
    <scope>NUCLEOTIDE SEQUENCE [LARGE SCALE GENOMIC DNA]</scope>
    <source>
        <strain evidence="3 4">SJTE-3</strain>
    </source>
</reference>
<dbReference type="PANTHER" id="PTHR21525:SF9">
    <property type="entry name" value="CHANNEL_COLICIN DOMAIN-CONTAINING PROTEIN"/>
    <property type="match status" value="1"/>
</dbReference>
<feature type="domain" description="Phage tail tape measure protein" evidence="2">
    <location>
        <begin position="172"/>
        <end position="371"/>
    </location>
</feature>
<accession>A0A1A9KGY7</accession>
<dbReference type="PANTHER" id="PTHR21525">
    <property type="entry name" value="MOTILE SPERM PROTEIN"/>
    <property type="match status" value="1"/>
</dbReference>
<evidence type="ECO:0000256" key="1">
    <source>
        <dbReference type="SAM" id="MobiDB-lite"/>
    </source>
</evidence>
<evidence type="ECO:0000313" key="4">
    <source>
        <dbReference type="Proteomes" id="UP000077748"/>
    </source>
</evidence>
<dbReference type="Proteomes" id="UP000077748">
    <property type="component" value="Chromosome"/>
</dbReference>
<feature type="compositionally biased region" description="Polar residues" evidence="1">
    <location>
        <begin position="720"/>
        <end position="734"/>
    </location>
</feature>
<dbReference type="Pfam" id="PF10145">
    <property type="entry name" value="PhageMin_Tail"/>
    <property type="match status" value="1"/>
</dbReference>